<proteinExistence type="predicted"/>
<evidence type="ECO:0000313" key="1">
    <source>
        <dbReference type="EMBL" id="KAJ4706050.1"/>
    </source>
</evidence>
<gene>
    <name evidence="1" type="ORF">OWV82_019751</name>
</gene>
<accession>A0ACC1X790</accession>
<dbReference type="EMBL" id="CM051404">
    <property type="protein sequence ID" value="KAJ4706050.1"/>
    <property type="molecule type" value="Genomic_DNA"/>
</dbReference>
<comment type="caution">
    <text evidence="1">The sequence shown here is derived from an EMBL/GenBank/DDBJ whole genome shotgun (WGS) entry which is preliminary data.</text>
</comment>
<protein>
    <submittedName>
        <fullName evidence="1">MYB transcription factor</fullName>
    </submittedName>
</protein>
<keyword evidence="2" id="KW-1185">Reference proteome</keyword>
<sequence length="307" mass="35102">MGCKSSDKPKPKPKHRKGLWSPEEDQRLRNYVLKHGHACWSSVPINAGLQRNGKSCRLRWINYLRPGLKRGMFTMQEEETILTLHRLLGNKWSQIAQHLPGRTDNEIKNYWHSHLKKKLAKLEEMEAQAKTQCTTPSSENMEYLPSPYNPSTRSSSYESFHHMEKSPADTDQCIPQVFDLPKEINKSSLPKLLFAEWLALDHVNGGSFENSGHLMASRDGFNNQNSNFVQDNSFVHGYNFSNEGAFGGEFHNGFNNGLVDEMLSSRFKFEDHHQFSGLGFVDSISGDHDICSDLNMNMNMSNDVMYI</sequence>
<evidence type="ECO:0000313" key="2">
    <source>
        <dbReference type="Proteomes" id="UP001164539"/>
    </source>
</evidence>
<name>A0ACC1X790_MELAZ</name>
<reference evidence="1 2" key="1">
    <citation type="journal article" date="2023" name="Science">
        <title>Complex scaffold remodeling in plant triterpene biosynthesis.</title>
        <authorList>
            <person name="De La Pena R."/>
            <person name="Hodgson H."/>
            <person name="Liu J.C."/>
            <person name="Stephenson M.J."/>
            <person name="Martin A.C."/>
            <person name="Owen C."/>
            <person name="Harkess A."/>
            <person name="Leebens-Mack J."/>
            <person name="Jimenez L.E."/>
            <person name="Osbourn A."/>
            <person name="Sattely E.S."/>
        </authorList>
    </citation>
    <scope>NUCLEOTIDE SEQUENCE [LARGE SCALE GENOMIC DNA]</scope>
    <source>
        <strain evidence="2">cv. JPN11</strain>
        <tissue evidence="1">Leaf</tissue>
    </source>
</reference>
<dbReference type="Proteomes" id="UP001164539">
    <property type="component" value="Chromosome 11"/>
</dbReference>
<organism evidence="1 2">
    <name type="scientific">Melia azedarach</name>
    <name type="common">Chinaberry tree</name>
    <dbReference type="NCBI Taxonomy" id="155640"/>
    <lineage>
        <taxon>Eukaryota</taxon>
        <taxon>Viridiplantae</taxon>
        <taxon>Streptophyta</taxon>
        <taxon>Embryophyta</taxon>
        <taxon>Tracheophyta</taxon>
        <taxon>Spermatophyta</taxon>
        <taxon>Magnoliopsida</taxon>
        <taxon>eudicotyledons</taxon>
        <taxon>Gunneridae</taxon>
        <taxon>Pentapetalae</taxon>
        <taxon>rosids</taxon>
        <taxon>malvids</taxon>
        <taxon>Sapindales</taxon>
        <taxon>Meliaceae</taxon>
        <taxon>Melia</taxon>
    </lineage>
</organism>